<keyword evidence="3" id="KW-1185">Reference proteome</keyword>
<protein>
    <submittedName>
        <fullName evidence="2">NADPH:quinone reductase</fullName>
    </submittedName>
</protein>
<dbReference type="Gene3D" id="3.40.50.720">
    <property type="entry name" value="NAD(P)-binding Rossmann-like Domain"/>
    <property type="match status" value="1"/>
</dbReference>
<dbReference type="Gene3D" id="3.90.180.10">
    <property type="entry name" value="Medium-chain alcohol dehydrogenases, catalytic domain"/>
    <property type="match status" value="1"/>
</dbReference>
<evidence type="ECO:0000313" key="3">
    <source>
        <dbReference type="Proteomes" id="UP000198804"/>
    </source>
</evidence>
<dbReference type="Proteomes" id="UP000198804">
    <property type="component" value="Unassembled WGS sequence"/>
</dbReference>
<dbReference type="InterPro" id="IPR013154">
    <property type="entry name" value="ADH-like_N"/>
</dbReference>
<dbReference type="SUPFAM" id="SSF51735">
    <property type="entry name" value="NAD(P)-binding Rossmann-fold domains"/>
    <property type="match status" value="1"/>
</dbReference>
<dbReference type="InterPro" id="IPR052711">
    <property type="entry name" value="Zinc_ADH-like"/>
</dbReference>
<evidence type="ECO:0000313" key="2">
    <source>
        <dbReference type="EMBL" id="SFL62442.1"/>
    </source>
</evidence>
<proteinExistence type="predicted"/>
<dbReference type="InterPro" id="IPR011032">
    <property type="entry name" value="GroES-like_sf"/>
</dbReference>
<dbReference type="AlphaFoldDB" id="A0A1I4J772"/>
<organism evidence="2 3">
    <name type="scientific">Methylorubrum salsuginis</name>
    <dbReference type="NCBI Taxonomy" id="414703"/>
    <lineage>
        <taxon>Bacteria</taxon>
        <taxon>Pseudomonadati</taxon>
        <taxon>Pseudomonadota</taxon>
        <taxon>Alphaproteobacteria</taxon>
        <taxon>Hyphomicrobiales</taxon>
        <taxon>Methylobacteriaceae</taxon>
        <taxon>Methylorubrum</taxon>
    </lineage>
</organism>
<dbReference type="PANTHER" id="PTHR45033:SF2">
    <property type="entry name" value="ZINC-TYPE ALCOHOL DEHYDROGENASE-LIKE PROTEIN C1773.06C"/>
    <property type="match status" value="1"/>
</dbReference>
<dbReference type="OrthoDB" id="9790818at2"/>
<dbReference type="PANTHER" id="PTHR45033">
    <property type="match status" value="1"/>
</dbReference>
<dbReference type="CDD" id="cd08276">
    <property type="entry name" value="MDR7"/>
    <property type="match status" value="1"/>
</dbReference>
<dbReference type="Pfam" id="PF08240">
    <property type="entry name" value="ADH_N"/>
    <property type="match status" value="1"/>
</dbReference>
<dbReference type="SMART" id="SM00829">
    <property type="entry name" value="PKS_ER"/>
    <property type="match status" value="1"/>
</dbReference>
<dbReference type="GO" id="GO:0016491">
    <property type="term" value="F:oxidoreductase activity"/>
    <property type="evidence" value="ECO:0007669"/>
    <property type="project" value="InterPro"/>
</dbReference>
<name>A0A1I4J772_9HYPH</name>
<dbReference type="STRING" id="414703.SAMN04488125_11958"/>
<dbReference type="RefSeq" id="WP_091950072.1">
    <property type="nucleotide sequence ID" value="NZ_FOSV01000019.1"/>
</dbReference>
<sequence length="339" mass="35788">MRAYEMSAAKGLDSWSLAEREKPEPGRGQVLVRMHAASLNYRDLLIARDRYPFAVALDRLIPVSDGAGEVVAVGEGVRRFKGGERVAGIFSQSWLGGAQVDDMWHTALGGAIDGVLAEYQVFDADGLVRLPDHLGFEEGATLPCAAVTAWNALYGVKPLKAGETVLALGTGGVSVFAIQFARAAGARVIATSSSDAKLEKAKALGAHETINYRTHPDWEREVRRLTEGVGVDHVVEVGGTGTLPRSIASTRPGGHIGLIGLLAEGEAIDPLAILGASCLVRGVAVGSREMFEDMNRAIALHGIEPVIDRSFAFKEAPAALAALAEANHVGKIVIRIAEA</sequence>
<dbReference type="SUPFAM" id="SSF50129">
    <property type="entry name" value="GroES-like"/>
    <property type="match status" value="1"/>
</dbReference>
<gene>
    <name evidence="2" type="ORF">SAMN04488125_11958</name>
</gene>
<feature type="domain" description="Enoyl reductase (ER)" evidence="1">
    <location>
        <begin position="11"/>
        <end position="334"/>
    </location>
</feature>
<dbReference type="Pfam" id="PF00107">
    <property type="entry name" value="ADH_zinc_N"/>
    <property type="match status" value="1"/>
</dbReference>
<dbReference type="InterPro" id="IPR013149">
    <property type="entry name" value="ADH-like_C"/>
</dbReference>
<evidence type="ECO:0000259" key="1">
    <source>
        <dbReference type="SMART" id="SM00829"/>
    </source>
</evidence>
<dbReference type="InterPro" id="IPR020843">
    <property type="entry name" value="ER"/>
</dbReference>
<dbReference type="EMBL" id="FOSV01000019">
    <property type="protein sequence ID" value="SFL62442.1"/>
    <property type="molecule type" value="Genomic_DNA"/>
</dbReference>
<dbReference type="InterPro" id="IPR036291">
    <property type="entry name" value="NAD(P)-bd_dom_sf"/>
</dbReference>
<accession>A0A1I4J772</accession>
<reference evidence="3" key="1">
    <citation type="submission" date="2016-10" db="EMBL/GenBank/DDBJ databases">
        <authorList>
            <person name="Varghese N."/>
            <person name="Submissions S."/>
        </authorList>
    </citation>
    <scope>NUCLEOTIDE SEQUENCE [LARGE SCALE GENOMIC DNA]</scope>
    <source>
        <strain evidence="3">CGMCC 1.6474</strain>
    </source>
</reference>